<name>A0A0N0P9I7_PAPXU</name>
<proteinExistence type="predicted"/>
<reference evidence="1 2" key="1">
    <citation type="journal article" date="2015" name="Nat. Commun.">
        <title>Outbred genome sequencing and CRISPR/Cas9 gene editing in butterflies.</title>
        <authorList>
            <person name="Li X."/>
            <person name="Fan D."/>
            <person name="Zhang W."/>
            <person name="Liu G."/>
            <person name="Zhang L."/>
            <person name="Zhao L."/>
            <person name="Fang X."/>
            <person name="Chen L."/>
            <person name="Dong Y."/>
            <person name="Chen Y."/>
            <person name="Ding Y."/>
            <person name="Zhao R."/>
            <person name="Feng M."/>
            <person name="Zhu Y."/>
            <person name="Feng Y."/>
            <person name="Jiang X."/>
            <person name="Zhu D."/>
            <person name="Xiang H."/>
            <person name="Feng X."/>
            <person name="Li S."/>
            <person name="Wang J."/>
            <person name="Zhang G."/>
            <person name="Kronforst M.R."/>
            <person name="Wang W."/>
        </authorList>
    </citation>
    <scope>NUCLEOTIDE SEQUENCE [LARGE SCALE GENOMIC DNA]</scope>
    <source>
        <strain evidence="1">Ya'a_city_454_Px</strain>
        <tissue evidence="1">Whole body</tissue>
    </source>
</reference>
<organism evidence="1 2">
    <name type="scientific">Papilio xuthus</name>
    <name type="common">Asian swallowtail butterfly</name>
    <dbReference type="NCBI Taxonomy" id="66420"/>
    <lineage>
        <taxon>Eukaryota</taxon>
        <taxon>Metazoa</taxon>
        <taxon>Ecdysozoa</taxon>
        <taxon>Arthropoda</taxon>
        <taxon>Hexapoda</taxon>
        <taxon>Insecta</taxon>
        <taxon>Pterygota</taxon>
        <taxon>Neoptera</taxon>
        <taxon>Endopterygota</taxon>
        <taxon>Lepidoptera</taxon>
        <taxon>Glossata</taxon>
        <taxon>Ditrysia</taxon>
        <taxon>Papilionoidea</taxon>
        <taxon>Papilionidae</taxon>
        <taxon>Papilioninae</taxon>
        <taxon>Papilio</taxon>
    </lineage>
</organism>
<dbReference type="EMBL" id="KQ459388">
    <property type="protein sequence ID" value="KPJ01141.1"/>
    <property type="molecule type" value="Genomic_DNA"/>
</dbReference>
<dbReference type="AlphaFoldDB" id="A0A0N0P9I7"/>
<gene>
    <name evidence="1" type="ORF">RR46_00906</name>
</gene>
<evidence type="ECO:0000313" key="1">
    <source>
        <dbReference type="EMBL" id="KPJ01141.1"/>
    </source>
</evidence>
<sequence>MFVQVVSLHGCSGSGQWADGSRRRTNAIDTSTGAIHHARDRHTAPQPHAQVLCNARSFHPAPSHIILDKFLLGLRGPAHARPTSTP</sequence>
<evidence type="ECO:0000313" key="2">
    <source>
        <dbReference type="Proteomes" id="UP000053268"/>
    </source>
</evidence>
<dbReference type="Proteomes" id="UP000053268">
    <property type="component" value="Unassembled WGS sequence"/>
</dbReference>
<protein>
    <submittedName>
        <fullName evidence="1">Uncharacterized protein</fullName>
    </submittedName>
</protein>
<keyword evidence="2" id="KW-1185">Reference proteome</keyword>
<accession>A0A0N0P9I7</accession>